<evidence type="ECO:0000313" key="2">
    <source>
        <dbReference type="Proteomes" id="UP000421283"/>
    </source>
</evidence>
<reference evidence="2" key="1">
    <citation type="submission" date="2019-09" db="EMBL/GenBank/DDBJ databases">
        <title>Distinct polysaccharide growth profiles of human intestinal Prevotella copri isolates.</title>
        <authorList>
            <person name="Fehlner-Peach H."/>
            <person name="Magnabosco C."/>
            <person name="Raghavan V."/>
            <person name="Scher J.U."/>
            <person name="Tett A."/>
            <person name="Cox L.M."/>
            <person name="Gottsegen C."/>
            <person name="Watters A."/>
            <person name="Wiltshire- Gordon J.D."/>
            <person name="Segata N."/>
            <person name="Bonneau R."/>
            <person name="Littman D.R."/>
        </authorList>
    </citation>
    <scope>NUCLEOTIDE SEQUENCE [LARGE SCALE GENOMIC DNA]</scope>
    <source>
        <strain evidence="2">iAU3127</strain>
    </source>
</reference>
<comment type="caution">
    <text evidence="1">The sequence shown here is derived from an EMBL/GenBank/DDBJ whole genome shotgun (WGS) entry which is preliminary data.</text>
</comment>
<accession>A0AA90VP21</accession>
<proteinExistence type="predicted"/>
<dbReference type="AlphaFoldDB" id="A0AA90VP21"/>
<dbReference type="EMBL" id="VZAP01000191">
    <property type="protein sequence ID" value="MQO93966.1"/>
    <property type="molecule type" value="Genomic_DNA"/>
</dbReference>
<evidence type="ECO:0000313" key="1">
    <source>
        <dbReference type="EMBL" id="MQO93966.1"/>
    </source>
</evidence>
<protein>
    <submittedName>
        <fullName evidence="1">Uncharacterized protein</fullName>
    </submittedName>
</protein>
<dbReference type="RefSeq" id="WP_153139945.1">
    <property type="nucleotide sequence ID" value="NZ_VZAP01000191.1"/>
</dbReference>
<organism evidence="1 2">
    <name type="scientific">Segatella copri</name>
    <dbReference type="NCBI Taxonomy" id="165179"/>
    <lineage>
        <taxon>Bacteria</taxon>
        <taxon>Pseudomonadati</taxon>
        <taxon>Bacteroidota</taxon>
        <taxon>Bacteroidia</taxon>
        <taxon>Bacteroidales</taxon>
        <taxon>Prevotellaceae</taxon>
        <taxon>Segatella</taxon>
    </lineage>
</organism>
<gene>
    <name evidence="1" type="ORF">F7D31_15165</name>
</gene>
<sequence>MMQVLGIRATLFDFLEHQACEEDKAKGLDIADYLLKIKPAEAKLQALIKQNPAIRKLIDVFKLEIVDKPQPRFRTPKRQRGFRL</sequence>
<name>A0AA90VP21_9BACT</name>
<dbReference type="Proteomes" id="UP000421283">
    <property type="component" value="Unassembled WGS sequence"/>
</dbReference>